<sequence>ELIPGRDHDWETLRATALKSGRVAECVQVAATDPLYILYTSGTTGKPKGVVRDNGGHMVALKWTMKNLYGVDPGEVYW</sequence>
<accession>A0A327JFN3</accession>
<dbReference type="PANTHER" id="PTHR43347">
    <property type="entry name" value="ACYL-COA SYNTHETASE"/>
    <property type="match status" value="1"/>
</dbReference>
<dbReference type="PROSITE" id="PS00455">
    <property type="entry name" value="AMP_BINDING"/>
    <property type="match status" value="1"/>
</dbReference>
<reference evidence="2 3" key="1">
    <citation type="submission" date="2017-07" db="EMBL/GenBank/DDBJ databases">
        <title>Draft Genome Sequences of Select Purple Nonsulfur Bacteria.</title>
        <authorList>
            <person name="Lasarre B."/>
            <person name="Mckinlay J.B."/>
        </authorList>
    </citation>
    <scope>NUCLEOTIDE SEQUENCE [LARGE SCALE GENOMIC DNA]</scope>
    <source>
        <strain evidence="2 3">DSM 11907</strain>
    </source>
</reference>
<dbReference type="PRINTS" id="PR00154">
    <property type="entry name" value="AMPBINDING"/>
</dbReference>
<dbReference type="Pfam" id="PF00501">
    <property type="entry name" value="AMP-binding"/>
    <property type="match status" value="1"/>
</dbReference>
<dbReference type="InterPro" id="IPR000873">
    <property type="entry name" value="AMP-dep_synth/lig_dom"/>
</dbReference>
<dbReference type="SUPFAM" id="SSF56801">
    <property type="entry name" value="Acetyl-CoA synthetase-like"/>
    <property type="match status" value="1"/>
</dbReference>
<feature type="non-terminal residue" evidence="2">
    <location>
        <position position="78"/>
    </location>
</feature>
<protein>
    <recommendedName>
        <fullName evidence="1">AMP-dependent synthetase/ligase domain-containing protein</fullName>
    </recommendedName>
</protein>
<organism evidence="2 3">
    <name type="scientific">Rhodoplanes elegans</name>
    <dbReference type="NCBI Taxonomy" id="29408"/>
    <lineage>
        <taxon>Bacteria</taxon>
        <taxon>Pseudomonadati</taxon>
        <taxon>Pseudomonadota</taxon>
        <taxon>Alphaproteobacteria</taxon>
        <taxon>Hyphomicrobiales</taxon>
        <taxon>Nitrobacteraceae</taxon>
        <taxon>Rhodoplanes</taxon>
    </lineage>
</organism>
<dbReference type="Proteomes" id="UP000248863">
    <property type="component" value="Unassembled WGS sequence"/>
</dbReference>
<comment type="caution">
    <text evidence="2">The sequence shown here is derived from an EMBL/GenBank/DDBJ whole genome shotgun (WGS) entry which is preliminary data.</text>
</comment>
<keyword evidence="3" id="KW-1185">Reference proteome</keyword>
<proteinExistence type="predicted"/>
<name>A0A327JFN3_9BRAD</name>
<dbReference type="OrthoDB" id="9803968at2"/>
<evidence type="ECO:0000313" key="2">
    <source>
        <dbReference type="EMBL" id="RAI25190.1"/>
    </source>
</evidence>
<dbReference type="RefSeq" id="WP_146619056.1">
    <property type="nucleotide sequence ID" value="NZ_NPEU01001094.1"/>
</dbReference>
<dbReference type="Gene3D" id="3.40.50.12780">
    <property type="entry name" value="N-terminal domain of ligase-like"/>
    <property type="match status" value="1"/>
</dbReference>
<dbReference type="EMBL" id="NPEU01001094">
    <property type="protein sequence ID" value="RAI25190.1"/>
    <property type="molecule type" value="Genomic_DNA"/>
</dbReference>
<dbReference type="GO" id="GO:0050218">
    <property type="term" value="F:propionate-CoA ligase activity"/>
    <property type="evidence" value="ECO:0007669"/>
    <property type="project" value="TreeGrafter"/>
</dbReference>
<dbReference type="PANTHER" id="PTHR43347:SF3">
    <property type="entry name" value="ACYL-COA SYNTHETASE SHORT-CHAIN FAMILY MEMBER 3, MITOCHONDRIAL"/>
    <property type="match status" value="1"/>
</dbReference>
<dbReference type="InterPro" id="IPR020845">
    <property type="entry name" value="AMP-binding_CS"/>
</dbReference>
<feature type="non-terminal residue" evidence="2">
    <location>
        <position position="1"/>
    </location>
</feature>
<dbReference type="InterPro" id="IPR020459">
    <property type="entry name" value="AMP-binding"/>
</dbReference>
<gene>
    <name evidence="2" type="ORF">CH338_31430</name>
</gene>
<dbReference type="AlphaFoldDB" id="A0A327JFN3"/>
<evidence type="ECO:0000259" key="1">
    <source>
        <dbReference type="Pfam" id="PF00501"/>
    </source>
</evidence>
<evidence type="ECO:0000313" key="3">
    <source>
        <dbReference type="Proteomes" id="UP000248863"/>
    </source>
</evidence>
<dbReference type="InterPro" id="IPR042099">
    <property type="entry name" value="ANL_N_sf"/>
</dbReference>
<feature type="domain" description="AMP-dependent synthetase/ligase" evidence="1">
    <location>
        <begin position="23"/>
        <end position="78"/>
    </location>
</feature>